<keyword evidence="7" id="KW-0732">Signal</keyword>
<evidence type="ECO:0000313" key="13">
    <source>
        <dbReference type="EMBL" id="WPD19291.1"/>
    </source>
</evidence>
<evidence type="ECO:0000256" key="8">
    <source>
        <dbReference type="ARBA" id="ARBA00022764"/>
    </source>
</evidence>
<evidence type="ECO:0000256" key="5">
    <source>
        <dbReference type="ARBA" id="ARBA00012865"/>
    </source>
</evidence>
<keyword evidence="14" id="KW-1185">Reference proteome</keyword>
<keyword evidence="9" id="KW-0378">Hydrolase</keyword>
<keyword evidence="6" id="KW-0479">Metal-binding</keyword>
<feature type="domain" description="Metallo-beta-lactamase" evidence="12">
    <location>
        <begin position="16"/>
        <end position="206"/>
    </location>
</feature>
<evidence type="ECO:0000256" key="3">
    <source>
        <dbReference type="ARBA" id="ARBA00004418"/>
    </source>
</evidence>
<sequence length="306" mass="32578">METIRLTDRVTLLPGAVNSGLVRTDEGVLVIDTGLDRTAANRILRAAAALGAPVRAVLNTHAHADHFGGNAQILRKSTVPVYALAVEAAVIRQPVYEPVYLFGGAAPIAGLRNRFLLAEPSPVDHEVQPGQVLELGEVSIRVVDLAGHSLGQVGYLVDGVLFAADSFMGFEPLAKHPIPYLVDAGRTLESLERLRHVEAAWFVPGHGPAVEAGPELVAVLDANAAAVRRLLHWAADRLRRGPAGTEDLLAELAAQRGAAMGEPVAYVLNRTALLGVLATLEREGAVRAEVRDGRWWWAAASEVAGR</sequence>
<dbReference type="InterPro" id="IPR001279">
    <property type="entry name" value="Metallo-B-lactamas"/>
</dbReference>
<evidence type="ECO:0000256" key="2">
    <source>
        <dbReference type="ARBA" id="ARBA00001947"/>
    </source>
</evidence>
<dbReference type="Proteomes" id="UP001304683">
    <property type="component" value="Chromosome"/>
</dbReference>
<keyword evidence="10" id="KW-0862">Zinc</keyword>
<reference evidence="13 14" key="1">
    <citation type="submission" date="2023-08" db="EMBL/GenBank/DDBJ databases">
        <title>Genome sequence of Thermaerobacter compostii strain Ins1, a spore-forming filamentous bacterium isolated from a deep geothermal reservoir.</title>
        <authorList>
            <person name="Bregnard D."/>
            <person name="Gonzalez D."/>
            <person name="Junier P."/>
        </authorList>
    </citation>
    <scope>NUCLEOTIDE SEQUENCE [LARGE SCALE GENOMIC DNA]</scope>
    <source>
        <strain evidence="13 14">Ins1</strain>
    </source>
</reference>
<dbReference type="CDD" id="cd07743">
    <property type="entry name" value="metallo-hydrolase-like_MBL-fold"/>
    <property type="match status" value="1"/>
</dbReference>
<organism evidence="13 14">
    <name type="scientific">Thermaerobacter composti</name>
    <dbReference type="NCBI Taxonomy" id="554949"/>
    <lineage>
        <taxon>Bacteria</taxon>
        <taxon>Bacillati</taxon>
        <taxon>Bacillota</taxon>
        <taxon>Clostridia</taxon>
        <taxon>Eubacteriales</taxon>
        <taxon>Clostridiales Family XVII. Incertae Sedis</taxon>
        <taxon>Thermaerobacter</taxon>
    </lineage>
</organism>
<dbReference type="EC" id="3.5.2.6" evidence="5"/>
<comment type="similarity">
    <text evidence="4">Belongs to the metallo-beta-lactamase superfamily. Class-B beta-lactamase family.</text>
</comment>
<dbReference type="PROSITE" id="PS00743">
    <property type="entry name" value="BETA_LACTAMASE_B_1"/>
    <property type="match status" value="1"/>
</dbReference>
<dbReference type="InterPro" id="IPR050855">
    <property type="entry name" value="NDM-1-like"/>
</dbReference>
<dbReference type="EMBL" id="CP132508">
    <property type="protein sequence ID" value="WPD19291.1"/>
    <property type="molecule type" value="Genomic_DNA"/>
</dbReference>
<comment type="catalytic activity">
    <reaction evidence="1">
        <text>a beta-lactam + H2O = a substituted beta-amino acid</text>
        <dbReference type="Rhea" id="RHEA:20401"/>
        <dbReference type="ChEBI" id="CHEBI:15377"/>
        <dbReference type="ChEBI" id="CHEBI:35627"/>
        <dbReference type="ChEBI" id="CHEBI:140347"/>
        <dbReference type="EC" id="3.5.2.6"/>
    </reaction>
</comment>
<proteinExistence type="inferred from homology"/>
<evidence type="ECO:0000256" key="6">
    <source>
        <dbReference type="ARBA" id="ARBA00022723"/>
    </source>
</evidence>
<dbReference type="PANTHER" id="PTHR42951">
    <property type="entry name" value="METALLO-BETA-LACTAMASE DOMAIN-CONTAINING"/>
    <property type="match status" value="1"/>
</dbReference>
<dbReference type="SMART" id="SM00849">
    <property type="entry name" value="Lactamase_B"/>
    <property type="match status" value="1"/>
</dbReference>
<evidence type="ECO:0000256" key="1">
    <source>
        <dbReference type="ARBA" id="ARBA00001526"/>
    </source>
</evidence>
<dbReference type="Pfam" id="PF00753">
    <property type="entry name" value="Lactamase_B"/>
    <property type="match status" value="1"/>
</dbReference>
<dbReference type="InterPro" id="IPR036866">
    <property type="entry name" value="RibonucZ/Hydroxyglut_hydro"/>
</dbReference>
<evidence type="ECO:0000259" key="12">
    <source>
        <dbReference type="SMART" id="SM00849"/>
    </source>
</evidence>
<evidence type="ECO:0000256" key="11">
    <source>
        <dbReference type="ARBA" id="ARBA00023251"/>
    </source>
</evidence>
<dbReference type="SUPFAM" id="SSF56281">
    <property type="entry name" value="Metallo-hydrolase/oxidoreductase"/>
    <property type="match status" value="1"/>
</dbReference>
<dbReference type="InterPro" id="IPR001018">
    <property type="entry name" value="Beta-lactamase_class-B_CS"/>
</dbReference>
<dbReference type="RefSeq" id="WP_318750850.1">
    <property type="nucleotide sequence ID" value="NZ_CP132508.1"/>
</dbReference>
<keyword evidence="11" id="KW-0046">Antibiotic resistance</keyword>
<evidence type="ECO:0000313" key="14">
    <source>
        <dbReference type="Proteomes" id="UP001304683"/>
    </source>
</evidence>
<protein>
    <recommendedName>
        <fullName evidence="5">beta-lactamase</fullName>
        <ecNumber evidence="5">3.5.2.6</ecNumber>
    </recommendedName>
</protein>
<evidence type="ECO:0000256" key="10">
    <source>
        <dbReference type="ARBA" id="ARBA00022833"/>
    </source>
</evidence>
<evidence type="ECO:0000256" key="9">
    <source>
        <dbReference type="ARBA" id="ARBA00022801"/>
    </source>
</evidence>
<keyword evidence="8" id="KW-0574">Periplasm</keyword>
<dbReference type="PANTHER" id="PTHR42951:SF14">
    <property type="entry name" value="METALLO-BETA-LACTAMASE SUPERFAMILY PROTEIN"/>
    <property type="match status" value="1"/>
</dbReference>
<comment type="cofactor">
    <cofactor evidence="2">
        <name>Zn(2+)</name>
        <dbReference type="ChEBI" id="CHEBI:29105"/>
    </cofactor>
</comment>
<name>A0ABZ0QP71_9FIRM</name>
<comment type="subcellular location">
    <subcellularLocation>
        <location evidence="3">Periplasm</location>
    </subcellularLocation>
</comment>
<accession>A0ABZ0QP71</accession>
<evidence type="ECO:0000256" key="7">
    <source>
        <dbReference type="ARBA" id="ARBA00022729"/>
    </source>
</evidence>
<gene>
    <name evidence="13" type="ORF">Q5761_01055</name>
</gene>
<dbReference type="Gene3D" id="3.60.15.10">
    <property type="entry name" value="Ribonuclease Z/Hydroxyacylglutathione hydrolase-like"/>
    <property type="match status" value="1"/>
</dbReference>
<evidence type="ECO:0000256" key="4">
    <source>
        <dbReference type="ARBA" id="ARBA00005250"/>
    </source>
</evidence>